<reference evidence="2 3" key="1">
    <citation type="submission" date="2016-10" db="EMBL/GenBank/DDBJ databases">
        <authorList>
            <person name="de Groot N.N."/>
        </authorList>
    </citation>
    <scope>NUCLEOTIDE SEQUENCE [LARGE SCALE GENOMIC DNA]</scope>
    <source>
        <strain evidence="2 3">DSM 16195</strain>
    </source>
</reference>
<evidence type="ECO:0000313" key="3">
    <source>
        <dbReference type="Proteomes" id="UP000199321"/>
    </source>
</evidence>
<keyword evidence="3" id="KW-1185">Reference proteome</keyword>
<dbReference type="GO" id="GO:0004527">
    <property type="term" value="F:exonuclease activity"/>
    <property type="evidence" value="ECO:0007669"/>
    <property type="project" value="UniProtKB-KW"/>
</dbReference>
<name>A0A1G7C910_9FLAO</name>
<feature type="domain" description="Endonuclease/exonuclease/phosphatase" evidence="1">
    <location>
        <begin position="39"/>
        <end position="237"/>
    </location>
</feature>
<keyword evidence="2" id="KW-0269">Exonuclease</keyword>
<dbReference type="GO" id="GO:0004519">
    <property type="term" value="F:endonuclease activity"/>
    <property type="evidence" value="ECO:0007669"/>
    <property type="project" value="UniProtKB-KW"/>
</dbReference>
<dbReference type="Proteomes" id="UP000199321">
    <property type="component" value="Unassembled WGS sequence"/>
</dbReference>
<dbReference type="Gene3D" id="3.60.10.10">
    <property type="entry name" value="Endonuclease/exonuclease/phosphatase"/>
    <property type="match status" value="1"/>
</dbReference>
<evidence type="ECO:0000259" key="1">
    <source>
        <dbReference type="Pfam" id="PF03372"/>
    </source>
</evidence>
<accession>A0A1G7C910</accession>
<gene>
    <name evidence="2" type="ORF">SAMN05421855_101247</name>
</gene>
<dbReference type="SUPFAM" id="SSF56219">
    <property type="entry name" value="DNase I-like"/>
    <property type="match status" value="1"/>
</dbReference>
<dbReference type="STRING" id="227084.SAMN05421855_101247"/>
<sequence>MAYILDTPPLHIQKNLEALSTDLDLQLPAKKVDKNLLIASWNIRAFGNLTRKWESEPTDSPKRDLHALRCIAEIIKRFDVIAVQEVKANIRALRDTLKYLGSNWSLILTDVTKGSAGNGERMAYIFDTRRVQLSGLACELVVPKEWSKNIGKDALDEQFVRTPYAVSFKCGYQTFILVTLHIKYGKKTEERIKELKGIAKWLADWASDINAYHQNLITLGDFNINERGDLLDKTFLSEGLYVPPELQNEAVTRSIFNTTKYYDQIAWFNNSKNVPNLSLNFINGGHFDFLPSALSNRNISKRSLSYLLSDHYPLWAEFEL</sequence>
<keyword evidence="2" id="KW-0255">Endonuclease</keyword>
<dbReference type="AlphaFoldDB" id="A0A1G7C910"/>
<dbReference type="RefSeq" id="WP_093139560.1">
    <property type="nucleotide sequence ID" value="NZ_BMWO01000001.1"/>
</dbReference>
<dbReference type="Pfam" id="PF03372">
    <property type="entry name" value="Exo_endo_phos"/>
    <property type="match status" value="1"/>
</dbReference>
<proteinExistence type="predicted"/>
<dbReference type="OrthoDB" id="5500612at2"/>
<dbReference type="EMBL" id="FNBA01000001">
    <property type="protein sequence ID" value="SDE35703.1"/>
    <property type="molecule type" value="Genomic_DNA"/>
</dbReference>
<keyword evidence="2" id="KW-0540">Nuclease</keyword>
<dbReference type="InterPro" id="IPR005135">
    <property type="entry name" value="Endo/exonuclease/phosphatase"/>
</dbReference>
<dbReference type="InterPro" id="IPR036691">
    <property type="entry name" value="Endo/exonu/phosph_ase_sf"/>
</dbReference>
<dbReference type="CDD" id="cd10283">
    <property type="entry name" value="MnuA_DNase1-like"/>
    <property type="match status" value="1"/>
</dbReference>
<protein>
    <submittedName>
        <fullName evidence="2">Metal-dependent hydrolase, endonuclease/exonuclease/phosphatase family</fullName>
    </submittedName>
</protein>
<organism evidence="2 3">
    <name type="scientific">Ulvibacter litoralis</name>
    <dbReference type="NCBI Taxonomy" id="227084"/>
    <lineage>
        <taxon>Bacteria</taxon>
        <taxon>Pseudomonadati</taxon>
        <taxon>Bacteroidota</taxon>
        <taxon>Flavobacteriia</taxon>
        <taxon>Flavobacteriales</taxon>
        <taxon>Flavobacteriaceae</taxon>
        <taxon>Ulvibacter</taxon>
    </lineage>
</organism>
<keyword evidence="2" id="KW-0378">Hydrolase</keyword>
<evidence type="ECO:0000313" key="2">
    <source>
        <dbReference type="EMBL" id="SDE35703.1"/>
    </source>
</evidence>